<dbReference type="Proteomes" id="UP001470230">
    <property type="component" value="Unassembled WGS sequence"/>
</dbReference>
<evidence type="ECO:0000313" key="3">
    <source>
        <dbReference type="EMBL" id="KAK8875838.1"/>
    </source>
</evidence>
<feature type="coiled-coil region" evidence="1">
    <location>
        <begin position="338"/>
        <end position="379"/>
    </location>
</feature>
<keyword evidence="4" id="KW-1185">Reference proteome</keyword>
<feature type="compositionally biased region" description="Basic residues" evidence="2">
    <location>
        <begin position="196"/>
        <end position="208"/>
    </location>
</feature>
<evidence type="ECO:0000313" key="4">
    <source>
        <dbReference type="Proteomes" id="UP001470230"/>
    </source>
</evidence>
<feature type="compositionally biased region" description="Low complexity" evidence="2">
    <location>
        <begin position="268"/>
        <end position="313"/>
    </location>
</feature>
<name>A0ABR2JE82_9EUKA</name>
<feature type="coiled-coil region" evidence="1">
    <location>
        <begin position="798"/>
        <end position="853"/>
    </location>
</feature>
<feature type="region of interest" description="Disordered" evidence="2">
    <location>
        <begin position="194"/>
        <end position="317"/>
    </location>
</feature>
<dbReference type="EMBL" id="JAPFFF010000012">
    <property type="protein sequence ID" value="KAK8875838.1"/>
    <property type="molecule type" value="Genomic_DNA"/>
</dbReference>
<evidence type="ECO:0000256" key="1">
    <source>
        <dbReference type="SAM" id="Coils"/>
    </source>
</evidence>
<keyword evidence="1" id="KW-0175">Coiled coil</keyword>
<feature type="compositionally biased region" description="Polar residues" evidence="2">
    <location>
        <begin position="209"/>
        <end position="237"/>
    </location>
</feature>
<protein>
    <submittedName>
        <fullName evidence="3">Uncharacterized protein</fullName>
    </submittedName>
</protein>
<proteinExistence type="predicted"/>
<feature type="region of interest" description="Disordered" evidence="2">
    <location>
        <begin position="873"/>
        <end position="892"/>
    </location>
</feature>
<reference evidence="3 4" key="1">
    <citation type="submission" date="2024-04" db="EMBL/GenBank/DDBJ databases">
        <title>Tritrichomonas musculus Genome.</title>
        <authorList>
            <person name="Alves-Ferreira E."/>
            <person name="Grigg M."/>
            <person name="Lorenzi H."/>
            <person name="Galac M."/>
        </authorList>
    </citation>
    <scope>NUCLEOTIDE SEQUENCE [LARGE SCALE GENOMIC DNA]</scope>
    <source>
        <strain evidence="3 4">EAF2021</strain>
    </source>
</reference>
<gene>
    <name evidence="3" type="ORF">M9Y10_006013</name>
</gene>
<sequence>MKSYLDDEEYTQLLEKARKIQELSSAACESFPECSENPNEIKSFANNLKSRAIELTEEQERLQSQLERTRGQLRGFVDIYEPKENEEPELADEEFNAIIEKAKRDRELSQAVQDSLPDHCSTGEEAANEIKQLQASTEKLKQQLRELASAIEGFEDPEIIDEDLTDSQVEEVITKAKQANHIIHVVDKLLLNSKRSNGKRKSHRKHRSNLNVDPSYSEESNDYLGSSFTDSSSNNLIPVSPSKHETAEPTTSILIEEEEEDRESNQPNSSSTITANINNNDNIINNDNNNNNNYNGNNNNASNNDNNGANLADGSTDNQEYVDDITYSNEVANKINYLKNRSAELDSANETVSSLNSEIDHLKQQLENRTNELVDTQKQLMSLYDIIEVIQGEPVNPEDLTPEMIQNLVSKAREDKELLEAVQSTLPESPPHNKASDDSASAHRSRSADYFRLIHQLEDFVSIYSPSDENNNKRLEELNDDEFARMIDTARKNKLMADAIRSSLPDSSSSPEEVEKRIKSLESRSNELDKVSNQFNQVLHAIDETDTKPEAREHNEKEILAENNTKTSLLNARDITNEQLSGIITKAKKSNEITSAVNRTLPENSSTGKEVEDTINDLKLRSVELDRISQAFDKVLEAIKPTKEHQEEAPITSRNISDQQLLEVVSDAKQANEITTVIHKTLPENSSTAQEVEDTVNTFKSRSNELDEVSQQLENQTSEFEKLRSQLRDIFDIYNNDNDNINNEYSNANINKDDLNELRDIKHDIVTNEDEILDEQISQLIDKVKRSKDITTVVETSFPDDSQNAQQVENKIKSLEERSTQLDDVFRKLESQTEELQRSRKQLEEVSKLLNVEGDENIGEMNEEEFTDFIERTKSQQEQQKQASGNKNQVQSRGVRIEEMKRTLDGFDRVVRQLDSFLQVFSGEGENAEELSEDEFTHILEKAKKESDIALAVKTTLPRHSSCGEEVKTTINILKLRSSELDKVRKQLADTLNELAKVRKQLNTIISTNAMMSISHFTNTNDNANTGFTGYSTSDSLDFLSNNDHLYI</sequence>
<evidence type="ECO:0000256" key="2">
    <source>
        <dbReference type="SAM" id="MobiDB-lite"/>
    </source>
</evidence>
<feature type="coiled-coil region" evidence="1">
    <location>
        <begin position="45"/>
        <end position="72"/>
    </location>
</feature>
<organism evidence="3 4">
    <name type="scientific">Tritrichomonas musculus</name>
    <dbReference type="NCBI Taxonomy" id="1915356"/>
    <lineage>
        <taxon>Eukaryota</taxon>
        <taxon>Metamonada</taxon>
        <taxon>Parabasalia</taxon>
        <taxon>Tritrichomonadida</taxon>
        <taxon>Tritrichomonadidae</taxon>
        <taxon>Tritrichomonas</taxon>
    </lineage>
</organism>
<feature type="region of interest" description="Disordered" evidence="2">
    <location>
        <begin position="423"/>
        <end position="443"/>
    </location>
</feature>
<feature type="compositionally biased region" description="Polar residues" evidence="2">
    <location>
        <begin position="876"/>
        <end position="892"/>
    </location>
</feature>
<dbReference type="Gene3D" id="1.10.287.620">
    <property type="entry name" value="Helix Hairpins"/>
    <property type="match status" value="1"/>
</dbReference>
<comment type="caution">
    <text evidence="3">The sequence shown here is derived from an EMBL/GenBank/DDBJ whole genome shotgun (WGS) entry which is preliminary data.</text>
</comment>
<feature type="coiled-coil region" evidence="1">
    <location>
        <begin position="123"/>
        <end position="150"/>
    </location>
</feature>
<feature type="compositionally biased region" description="Basic and acidic residues" evidence="2">
    <location>
        <begin position="434"/>
        <end position="443"/>
    </location>
</feature>
<feature type="coiled-coil region" evidence="1">
    <location>
        <begin position="696"/>
        <end position="758"/>
    </location>
</feature>
<accession>A0ABR2JE82</accession>